<feature type="region of interest" description="Disordered" evidence="2">
    <location>
        <begin position="183"/>
        <end position="243"/>
    </location>
</feature>
<organism evidence="4 5">
    <name type="scientific">Littorina saxatilis</name>
    <dbReference type="NCBI Taxonomy" id="31220"/>
    <lineage>
        <taxon>Eukaryota</taxon>
        <taxon>Metazoa</taxon>
        <taxon>Spiralia</taxon>
        <taxon>Lophotrochozoa</taxon>
        <taxon>Mollusca</taxon>
        <taxon>Gastropoda</taxon>
        <taxon>Caenogastropoda</taxon>
        <taxon>Littorinimorpha</taxon>
        <taxon>Littorinoidea</taxon>
        <taxon>Littorinidae</taxon>
        <taxon>Littorina</taxon>
    </lineage>
</organism>
<feature type="compositionally biased region" description="Polar residues" evidence="2">
    <location>
        <begin position="300"/>
        <end position="309"/>
    </location>
</feature>
<feature type="compositionally biased region" description="Basic and acidic residues" evidence="2">
    <location>
        <begin position="471"/>
        <end position="490"/>
    </location>
</feature>
<dbReference type="PROSITE" id="PS50119">
    <property type="entry name" value="ZF_BBOX"/>
    <property type="match status" value="1"/>
</dbReference>
<protein>
    <recommendedName>
        <fullName evidence="3">B box-type domain-containing protein</fullName>
    </recommendedName>
</protein>
<dbReference type="InterPro" id="IPR037688">
    <property type="entry name" value="ZBBX"/>
</dbReference>
<feature type="compositionally biased region" description="Basic and acidic residues" evidence="2">
    <location>
        <begin position="25"/>
        <end position="41"/>
    </location>
</feature>
<feature type="compositionally biased region" description="Low complexity" evidence="2">
    <location>
        <begin position="564"/>
        <end position="593"/>
    </location>
</feature>
<evidence type="ECO:0000259" key="3">
    <source>
        <dbReference type="PROSITE" id="PS50119"/>
    </source>
</evidence>
<feature type="compositionally biased region" description="Basic and acidic residues" evidence="2">
    <location>
        <begin position="888"/>
        <end position="903"/>
    </location>
</feature>
<feature type="region of interest" description="Disordered" evidence="2">
    <location>
        <begin position="267"/>
        <end position="313"/>
    </location>
</feature>
<dbReference type="Gene3D" id="4.10.830.40">
    <property type="match status" value="1"/>
</dbReference>
<dbReference type="Proteomes" id="UP001374579">
    <property type="component" value="Unassembled WGS sequence"/>
</dbReference>
<keyword evidence="1" id="KW-0863">Zinc-finger</keyword>
<reference evidence="4 5" key="1">
    <citation type="submission" date="2024-02" db="EMBL/GenBank/DDBJ databases">
        <title>Chromosome-scale genome assembly of the rough periwinkle Littorina saxatilis.</title>
        <authorList>
            <person name="De Jode A."/>
            <person name="Faria R."/>
            <person name="Formenti G."/>
            <person name="Sims Y."/>
            <person name="Smith T.P."/>
            <person name="Tracey A."/>
            <person name="Wood J.M.D."/>
            <person name="Zagrodzka Z.B."/>
            <person name="Johannesson K."/>
            <person name="Butlin R.K."/>
            <person name="Leder E.H."/>
        </authorList>
    </citation>
    <scope>NUCLEOTIDE SEQUENCE [LARGE SCALE GENOMIC DNA]</scope>
    <source>
        <strain evidence="4">Snail1</strain>
        <tissue evidence="4">Muscle</tissue>
    </source>
</reference>
<feature type="compositionally biased region" description="Low complexity" evidence="2">
    <location>
        <begin position="728"/>
        <end position="738"/>
    </location>
</feature>
<sequence length="1125" mass="122084">MSAGFNSSGRKEDLSVKLRAQNMRNAKDTTKKMEVENRKMEERLRELKMAMNREKEQRERQGGGFWQRGQSGTLNTFATEVLHEKANRNNSSGKKKGVKVLKDEPLDLPRRNSGPGTMKYIAQRSPGADLVRDSKNKGNKCGQCEDRPASLTCVQCSENYCAGCFAAFHLKGALKRHRSVPLHATGPRQCMSPRPTPPSSSRSSTSGGASSGDIFYQQADRYGPQGGGASGSSGGGSPADASSLLEGAYNEADSAASFQKALNAWRKGDGEADPEPKPRNKPRKSVKIVSPDKSVRTTEHSTSTGTGQLTPDVISTPHSLSYAQRLMLRQHRRTELGQLPTPWLGSCNGSTPSSELTSVTPCLSRVGRDGNSFGVYEGGFDGDEERVNFHSLYEAMTTSSEQSGSRTANPKLTVIVDVTNSPREQRSASSESSIYTVEEVGGLEAWETERQARIAEAQEGANLSKVKRLSKSRETTRVIDKRTRIPKSREVTGVLDSSSIGEGDDVPLEMNHSHRSPAKELSQVLSSTRSLLQEMPTVEEGKTSTTKKKPPAAMTVQRPKSSESRPASVSAKSARSRPSSRAQSRAQSRASSRMVVEGLLTKAPSNSLSEIARRGADNSTHYQSLLQGFFLAGVKVEDQVDEPRSRPVTPATPGHSERVKVSNKLYAMAPRSWRPDSSLGDNADPSTAVPASISSSKVRYTYSGQMEGQPLEWNPHDSLGTPVPGEGTPAPGEDTPAATPTPTPPERAPTPAATPTPTPPERAPTPAATPTPTPPERAPTPAATPTPTPPERAPTPAATPTPTPPERAPTPAATPTPIPPERAPTPGSSRQRKRLGTPDPSSRPFSAHLANMPVDSNNSSGKMQLQQGRPNSCTGATEPTIKQRRRVTIIDKDLDNDQREITRRQKSNAEGWTADEGQADPVIRQLSAHRTRSWVTSQNSLPLDSGEWETEVEEFIQDSGEHGDDLEDGGDVTPRPSSVRQVPMSARSSTMSRNSHSKMSGRLSRAIVMDGEDLSKYDDTDQRLELNRMATEDRETLDKLEWELASETGRLTADGKLSRLSAMEVEEDVRSSGSRSSSSMRRSYDQGYDITTKLKEDELSDGETAEQRIRSSMDLVDEEAVRALR</sequence>
<dbReference type="GO" id="GO:0008270">
    <property type="term" value="F:zinc ion binding"/>
    <property type="evidence" value="ECO:0007669"/>
    <property type="project" value="UniProtKB-KW"/>
</dbReference>
<dbReference type="AlphaFoldDB" id="A0AAN9G115"/>
<evidence type="ECO:0000256" key="1">
    <source>
        <dbReference type="PROSITE-ProRule" id="PRU00024"/>
    </source>
</evidence>
<feature type="region of interest" description="Disordered" evidence="2">
    <location>
        <begin position="1"/>
        <end position="41"/>
    </location>
</feature>
<dbReference type="SMART" id="SM00336">
    <property type="entry name" value="BBOX"/>
    <property type="match status" value="1"/>
</dbReference>
<accession>A0AAN9G115</accession>
<feature type="region of interest" description="Disordered" evidence="2">
    <location>
        <begin position="1062"/>
        <end position="1111"/>
    </location>
</feature>
<keyword evidence="5" id="KW-1185">Reference proteome</keyword>
<feature type="compositionally biased region" description="Polar residues" evidence="2">
    <location>
        <begin position="692"/>
        <end position="706"/>
    </location>
</feature>
<name>A0AAN9G115_9CAEN</name>
<dbReference type="PROSITE" id="PS00028">
    <property type="entry name" value="ZINC_FINGER_C2H2_1"/>
    <property type="match status" value="1"/>
</dbReference>
<feature type="compositionally biased region" description="Low complexity" evidence="2">
    <location>
        <begin position="199"/>
        <end position="208"/>
    </location>
</feature>
<feature type="compositionally biased region" description="Low complexity" evidence="2">
    <location>
        <begin position="1071"/>
        <end position="1081"/>
    </location>
</feature>
<feature type="compositionally biased region" description="Gly residues" evidence="2">
    <location>
        <begin position="224"/>
        <end position="237"/>
    </location>
</feature>
<proteinExistence type="predicted"/>
<evidence type="ECO:0000256" key="2">
    <source>
        <dbReference type="SAM" id="MobiDB-lite"/>
    </source>
</evidence>
<feature type="domain" description="B box-type" evidence="3">
    <location>
        <begin position="136"/>
        <end position="182"/>
    </location>
</feature>
<dbReference type="InterPro" id="IPR000315">
    <property type="entry name" value="Znf_B-box"/>
</dbReference>
<dbReference type="PANTHER" id="PTHR28634">
    <property type="entry name" value="ZINC FINGER B-BOX DOMAIN-CONTAINING PROTEIN 1"/>
    <property type="match status" value="1"/>
</dbReference>
<feature type="compositionally biased region" description="Polar residues" evidence="2">
    <location>
        <begin position="854"/>
        <end position="877"/>
    </location>
</feature>
<comment type="caution">
    <text evidence="4">The sequence shown here is derived from an EMBL/GenBank/DDBJ whole genome shotgun (WGS) entry which is preliminary data.</text>
</comment>
<evidence type="ECO:0000313" key="4">
    <source>
        <dbReference type="EMBL" id="KAK7090812.1"/>
    </source>
</evidence>
<feature type="region of interest" description="Disordered" evidence="2">
    <location>
        <begin position="455"/>
        <end position="606"/>
    </location>
</feature>
<dbReference type="PANTHER" id="PTHR28634:SF1">
    <property type="entry name" value="ZINC FINGER B-BOX DOMAIN-CONTAINING PROTEIN 1"/>
    <property type="match status" value="1"/>
</dbReference>
<evidence type="ECO:0000313" key="5">
    <source>
        <dbReference type="Proteomes" id="UP001374579"/>
    </source>
</evidence>
<dbReference type="PRINTS" id="PR01217">
    <property type="entry name" value="PRICHEXTENSN"/>
</dbReference>
<dbReference type="CDD" id="cd19818">
    <property type="entry name" value="Bbox1_ZBBX"/>
    <property type="match status" value="1"/>
</dbReference>
<dbReference type="Pfam" id="PF22586">
    <property type="entry name" value="ANCHR-like_BBOX"/>
    <property type="match status" value="1"/>
</dbReference>
<feature type="compositionally biased region" description="Pro residues" evidence="2">
    <location>
        <begin position="739"/>
        <end position="823"/>
    </location>
</feature>
<feature type="compositionally biased region" description="Basic and acidic residues" evidence="2">
    <location>
        <begin position="267"/>
        <end position="278"/>
    </location>
</feature>
<gene>
    <name evidence="4" type="ORF">V1264_010564</name>
</gene>
<feature type="compositionally biased region" description="Polar residues" evidence="2">
    <location>
        <begin position="975"/>
        <end position="998"/>
    </location>
</feature>
<feature type="region of interest" description="Disordered" evidence="2">
    <location>
        <begin position="956"/>
        <end position="1003"/>
    </location>
</feature>
<dbReference type="EMBL" id="JBAMIC010000024">
    <property type="protein sequence ID" value="KAK7090812.1"/>
    <property type="molecule type" value="Genomic_DNA"/>
</dbReference>
<keyword evidence="1" id="KW-0479">Metal-binding</keyword>
<feature type="region of interest" description="Disordered" evidence="2">
    <location>
        <begin position="105"/>
        <end position="143"/>
    </location>
</feature>
<dbReference type="InterPro" id="IPR013087">
    <property type="entry name" value="Znf_C2H2_type"/>
</dbReference>
<feature type="region of interest" description="Disordered" evidence="2">
    <location>
        <begin position="640"/>
        <end position="919"/>
    </location>
</feature>
<keyword evidence="1" id="KW-0862">Zinc</keyword>